<evidence type="ECO:0000256" key="2">
    <source>
        <dbReference type="SAM" id="Phobius"/>
    </source>
</evidence>
<dbReference type="VEuPathDB" id="CryptoDB:Cvel_28801"/>
<feature type="domain" description="Polysaccharide pyruvyl transferase" evidence="3">
    <location>
        <begin position="1019"/>
        <end position="1262"/>
    </location>
</feature>
<feature type="compositionally biased region" description="Basic and acidic residues" evidence="1">
    <location>
        <begin position="973"/>
        <end position="985"/>
    </location>
</feature>
<keyword evidence="2" id="KW-1133">Transmembrane helix</keyword>
<protein>
    <recommendedName>
        <fullName evidence="3">Polysaccharide pyruvyl transferase domain-containing protein</fullName>
    </recommendedName>
</protein>
<feature type="compositionally biased region" description="Basic and acidic residues" evidence="1">
    <location>
        <begin position="1000"/>
        <end position="1018"/>
    </location>
</feature>
<feature type="compositionally biased region" description="Acidic residues" evidence="1">
    <location>
        <begin position="342"/>
        <end position="353"/>
    </location>
</feature>
<reference evidence="4" key="1">
    <citation type="submission" date="2014-11" db="EMBL/GenBank/DDBJ databases">
        <authorList>
            <person name="Otto D Thomas"/>
            <person name="Naeem Raeece"/>
        </authorList>
    </citation>
    <scope>NUCLEOTIDE SEQUENCE</scope>
</reference>
<feature type="transmembrane region" description="Helical" evidence="2">
    <location>
        <begin position="177"/>
        <end position="195"/>
    </location>
</feature>
<feature type="transmembrane region" description="Helical" evidence="2">
    <location>
        <begin position="93"/>
        <end position="112"/>
    </location>
</feature>
<feature type="compositionally biased region" description="Low complexity" evidence="1">
    <location>
        <begin position="876"/>
        <end position="885"/>
    </location>
</feature>
<feature type="region of interest" description="Disordered" evidence="1">
    <location>
        <begin position="336"/>
        <end position="431"/>
    </location>
</feature>
<dbReference type="InterPro" id="IPR007345">
    <property type="entry name" value="Polysacch_pyruvyl_Trfase"/>
</dbReference>
<feature type="transmembrane region" description="Helical" evidence="2">
    <location>
        <begin position="48"/>
        <end position="72"/>
    </location>
</feature>
<feature type="region of interest" description="Disordered" evidence="1">
    <location>
        <begin position="867"/>
        <end position="1029"/>
    </location>
</feature>
<proteinExistence type="predicted"/>
<evidence type="ECO:0000313" key="4">
    <source>
        <dbReference type="EMBL" id="CEM45000.1"/>
    </source>
</evidence>
<accession>A0A0G4HLG0</accession>
<keyword evidence="2" id="KW-0472">Membrane</keyword>
<name>A0A0G4HLG0_9ALVE</name>
<organism evidence="4">
    <name type="scientific">Chromera velia CCMP2878</name>
    <dbReference type="NCBI Taxonomy" id="1169474"/>
    <lineage>
        <taxon>Eukaryota</taxon>
        <taxon>Sar</taxon>
        <taxon>Alveolata</taxon>
        <taxon>Colpodellida</taxon>
        <taxon>Chromeraceae</taxon>
        <taxon>Chromera</taxon>
    </lineage>
</organism>
<feature type="compositionally biased region" description="Low complexity" evidence="1">
    <location>
        <begin position="906"/>
        <end position="960"/>
    </location>
</feature>
<feature type="transmembrane region" description="Helical" evidence="2">
    <location>
        <begin position="465"/>
        <end position="486"/>
    </location>
</feature>
<feature type="region of interest" description="Disordered" evidence="1">
    <location>
        <begin position="715"/>
        <end position="760"/>
    </location>
</feature>
<evidence type="ECO:0000259" key="3">
    <source>
        <dbReference type="Pfam" id="PF04230"/>
    </source>
</evidence>
<feature type="transmembrane region" description="Helical" evidence="2">
    <location>
        <begin position="263"/>
        <end position="285"/>
    </location>
</feature>
<feature type="transmembrane region" description="Helical" evidence="2">
    <location>
        <begin position="118"/>
        <end position="137"/>
    </location>
</feature>
<feature type="transmembrane region" description="Helical" evidence="2">
    <location>
        <begin position="144"/>
        <end position="165"/>
    </location>
</feature>
<feature type="transmembrane region" description="Helical" evidence="2">
    <location>
        <begin position="236"/>
        <end position="256"/>
    </location>
</feature>
<keyword evidence="2" id="KW-0812">Transmembrane</keyword>
<sequence>MASSSVDNAATGGAIVLAAACTTFDSALLSSWGASQAGVGGSLGLAEVLHVACATTRNCLFFLALVVIGLLLSWNPKKVNTPKFSIKFCDRNAVVAGVLLGVGGISTTASLFSGGAVVLQAVRLSDILLHTVILLNLRKSKPEFPLRWISGVIFVLSGGALLLVSGLPSEGGRQGAALPWALIGVVSLVCLCHYANSNLSGAFYTVLVAFICVSVLPIFTSLLSSVPVGISGWSPIALWCGALECGFLFFFFFSVWSRENESLASVCSAASSVGALCALGAFALMTRCERDGWGSVLLWSAVGMGTVGVLLVTQGGGTWGLFLRLKVKHTPAASDLRLPDSVDGEEDGEEEEWRESRETDPVMSSGASRKSVVGITRVGSEHRMHTSASSKSLSPRGPMPSRVGEGGEINGVEGESEAVDGGKEREKGLSSSAERVLPRIQLVGERDREVCCPLLMSPIRHVSSVALPLARLFALIVFFLLVLFLLQRAGVPFFSSPCDPGGHLFSLWGGRRSSGSSVKLPYGTRTATFQGRQVPVTPFNGYLRLAHTPVQTCYEPGPSVFATDASGNPFAFKLTAHQQAGLPRFSGLSAGLYGQNAAIKSVERLAHRAPSVGVEKDTQAAETEGSTAEVAKNANTGVMEETDDHRGPSYRVDIVRSTNPELLSKTPISVDQATDRLSFVLSEGAPYFLSERPSEYIAVAARIFEERKAKAEEAQRAAKERAELKKKKQEQQTAASSAKGGAGGKDSSAEAEKKRLAKLRAESRKADEAVAKEVAKMSASNKSLEKQREIVKKTLGQLLKPYKRALVFGLIDNENKSEALNSLATLKLLDSLGIQVSWFCAVNDRYPCDLTGAEVEISKVLRAAAGETGGAGGKGNSTAAVSSSPSPSPKPTTLPSDGPTTAPDQKTSTSPSSSSSSSSSTTTTAKPPSSSTTTAAASSTSSDSSTSPGTTAPSPAATDGGAPGQPPVLLEAADDKSGGGKRRLDSSPSPSPPPSNSAKAAEEKGKEKEKEKARRTDETASSFGTAAEREEMHGKAEAALNSTVIILSGGPYIGDVWSKQKLMREEVMRRFPAVDVVILPQTVLFKELENVEQHAVEMTHPSASCVVRDLESLGLVSDLEESFEFDSIRLTPDLSVLLETPSEAQLQGVSGDRNATNDYDGQAGVLWVMRGDREGWLHRAPVKAAGVPEKEVLETDWSRYRPTRVAWRSLGYSFGEYAKGVLQERFLKAVQFLRRGEVVVTDRLHVHTLCVTLDKPHVLVNTKGSKISRYYNTWSSGLSSAKLAKTPEEALRMAWGMAKERRKGKGAGKGKR</sequence>
<feature type="transmembrane region" description="Helical" evidence="2">
    <location>
        <begin position="202"/>
        <end position="224"/>
    </location>
</feature>
<dbReference type="EMBL" id="CDMZ01003072">
    <property type="protein sequence ID" value="CEM45000.1"/>
    <property type="molecule type" value="Genomic_DNA"/>
</dbReference>
<gene>
    <name evidence="4" type="ORF">Cvel_28801</name>
</gene>
<evidence type="ECO:0000256" key="1">
    <source>
        <dbReference type="SAM" id="MobiDB-lite"/>
    </source>
</evidence>
<feature type="compositionally biased region" description="Basic and acidic residues" evidence="1">
    <location>
        <begin position="747"/>
        <end position="760"/>
    </location>
</feature>
<dbReference type="Pfam" id="PF04230">
    <property type="entry name" value="PS_pyruv_trans"/>
    <property type="match status" value="1"/>
</dbReference>
<feature type="transmembrane region" description="Helical" evidence="2">
    <location>
        <begin position="297"/>
        <end position="322"/>
    </location>
</feature>